<evidence type="ECO:0000256" key="9">
    <source>
        <dbReference type="ARBA" id="ARBA00023268"/>
    </source>
</evidence>
<dbReference type="Gene3D" id="3.20.20.80">
    <property type="entry name" value="Glycosidases"/>
    <property type="match status" value="2"/>
</dbReference>
<dbReference type="GO" id="GO:0004134">
    <property type="term" value="F:4-alpha-glucanotransferase activity"/>
    <property type="evidence" value="ECO:0007669"/>
    <property type="project" value="UniProtKB-EC"/>
</dbReference>
<evidence type="ECO:0000259" key="14">
    <source>
        <dbReference type="Pfam" id="PF14701"/>
    </source>
</evidence>
<organism evidence="16 17">
    <name type="scientific">Caenorhabditis angaria</name>
    <dbReference type="NCBI Taxonomy" id="860376"/>
    <lineage>
        <taxon>Eukaryota</taxon>
        <taxon>Metazoa</taxon>
        <taxon>Ecdysozoa</taxon>
        <taxon>Nematoda</taxon>
        <taxon>Chromadorea</taxon>
        <taxon>Rhabditida</taxon>
        <taxon>Rhabditina</taxon>
        <taxon>Rhabditomorpha</taxon>
        <taxon>Rhabditoidea</taxon>
        <taxon>Rhabditidae</taxon>
        <taxon>Peloderinae</taxon>
        <taxon>Caenorhabditis</taxon>
    </lineage>
</organism>
<dbReference type="CDD" id="cd11327">
    <property type="entry name" value="AmyAc_Glg_debranch_2"/>
    <property type="match status" value="1"/>
</dbReference>
<dbReference type="PANTHER" id="PTHR10569:SF2">
    <property type="entry name" value="GLYCOGEN DEBRANCHING ENZYME"/>
    <property type="match status" value="1"/>
</dbReference>
<evidence type="ECO:0000256" key="3">
    <source>
        <dbReference type="ARBA" id="ARBA00003530"/>
    </source>
</evidence>
<dbReference type="InterPro" id="IPR017853">
    <property type="entry name" value="GH"/>
</dbReference>
<evidence type="ECO:0000313" key="16">
    <source>
        <dbReference type="EMBL" id="CAI5441641.1"/>
    </source>
</evidence>
<dbReference type="InterPro" id="IPR012341">
    <property type="entry name" value="6hp_glycosidase-like_sf"/>
</dbReference>
<comment type="function">
    <text evidence="3">Multifunctional enzyme acting as 1,4-alpha-D-glucan:1,4-alpha-D-glucan 4-alpha-D-glycosyltransferase and amylo-1,6-glucosidase in glycogen degradation.</text>
</comment>
<dbReference type="FunFam" id="3.20.20.80:FF:000070">
    <property type="entry name" value="GDB1p Glycogen debranching enzyme"/>
    <property type="match status" value="1"/>
</dbReference>
<evidence type="ECO:0000256" key="5">
    <source>
        <dbReference type="ARBA" id="ARBA00012560"/>
    </source>
</evidence>
<evidence type="ECO:0000256" key="1">
    <source>
        <dbReference type="ARBA" id="ARBA00000439"/>
    </source>
</evidence>
<dbReference type="InterPro" id="IPR032790">
    <property type="entry name" value="GDE_C"/>
</dbReference>
<dbReference type="InterPro" id="IPR032792">
    <property type="entry name" value="AGL_glucanoTrfase"/>
</dbReference>
<dbReference type="Proteomes" id="UP001152747">
    <property type="component" value="Unassembled WGS sequence"/>
</dbReference>
<comment type="catalytic activity">
    <reaction evidence="2">
        <text>Hydrolysis of (1-&gt;6)-alpha-D-glucosidic branch linkages in glycogen phosphorylase limit dextrin.</text>
        <dbReference type="EC" id="3.2.1.33"/>
    </reaction>
</comment>
<gene>
    <name evidence="16" type="ORF">CAMP_LOCUS4278</name>
</gene>
<evidence type="ECO:0000256" key="6">
    <source>
        <dbReference type="ARBA" id="ARBA00012778"/>
    </source>
</evidence>
<dbReference type="PANTHER" id="PTHR10569">
    <property type="entry name" value="GLYCOGEN DEBRANCHING ENZYME"/>
    <property type="match status" value="1"/>
</dbReference>
<dbReference type="GO" id="GO:0005978">
    <property type="term" value="P:glycogen biosynthetic process"/>
    <property type="evidence" value="ECO:0007669"/>
    <property type="project" value="UniProtKB-KW"/>
</dbReference>
<evidence type="ECO:0000259" key="15">
    <source>
        <dbReference type="Pfam" id="PF14702"/>
    </source>
</evidence>
<dbReference type="Pfam" id="PF14701">
    <property type="entry name" value="hDGE_amylase"/>
    <property type="match status" value="1"/>
</dbReference>
<feature type="region of interest" description="Disordered" evidence="12">
    <location>
        <begin position="1"/>
        <end position="29"/>
    </location>
</feature>
<dbReference type="InterPro" id="IPR032788">
    <property type="entry name" value="AGL_central"/>
</dbReference>
<evidence type="ECO:0000256" key="11">
    <source>
        <dbReference type="ARBA" id="ARBA00031477"/>
    </source>
</evidence>
<feature type="domain" description="Glycogen debranching enzyme C-terminal" evidence="13">
    <location>
        <begin position="1069"/>
        <end position="1527"/>
    </location>
</feature>
<evidence type="ECO:0000256" key="2">
    <source>
        <dbReference type="ARBA" id="ARBA00000927"/>
    </source>
</evidence>
<comment type="subcellular location">
    <subcellularLocation>
        <location evidence="4">Cytoplasm</location>
    </subcellularLocation>
</comment>
<dbReference type="OrthoDB" id="10248904at2759"/>
<dbReference type="Gene3D" id="1.50.10.10">
    <property type="match status" value="1"/>
</dbReference>
<comment type="catalytic activity">
    <reaction evidence="1">
        <text>Transfers a segment of a (1-&gt;4)-alpha-D-glucan to a new position in an acceptor, which may be glucose or a (1-&gt;4)-alpha-D-glucan.</text>
        <dbReference type="EC" id="2.4.1.25"/>
    </reaction>
</comment>
<comment type="similarity">
    <text evidence="10">Belongs to the glycogen debranching enzyme family.</text>
</comment>
<comment type="caution">
    <text evidence="16">The sequence shown here is derived from an EMBL/GenBank/DDBJ whole genome shotgun (WGS) entry which is preliminary data.</text>
</comment>
<dbReference type="SUPFAM" id="SSF48208">
    <property type="entry name" value="Six-hairpin glycosidases"/>
    <property type="match status" value="1"/>
</dbReference>
<dbReference type="GO" id="GO:0005980">
    <property type="term" value="P:glycogen catabolic process"/>
    <property type="evidence" value="ECO:0007669"/>
    <property type="project" value="InterPro"/>
</dbReference>
<keyword evidence="17" id="KW-1185">Reference proteome</keyword>
<name>A0A9P1MZ78_9PELO</name>
<dbReference type="NCBIfam" id="TIGR01531">
    <property type="entry name" value="glyc_debranch"/>
    <property type="match status" value="1"/>
</dbReference>
<dbReference type="EC" id="2.4.1.25" evidence="5"/>
<reference evidence="16" key="1">
    <citation type="submission" date="2022-11" db="EMBL/GenBank/DDBJ databases">
        <authorList>
            <person name="Kikuchi T."/>
        </authorList>
    </citation>
    <scope>NUCLEOTIDE SEQUENCE</scope>
    <source>
        <strain evidence="16">PS1010</strain>
    </source>
</reference>
<accession>A0A9P1MZ78</accession>
<evidence type="ECO:0000256" key="12">
    <source>
        <dbReference type="SAM" id="MobiDB-lite"/>
    </source>
</evidence>
<dbReference type="FunFam" id="3.20.20.80:FF:000206">
    <property type="entry name" value="Amylo-alpha-1, 6-glucosidase, 4-alpha-glucanotransferase b"/>
    <property type="match status" value="1"/>
</dbReference>
<dbReference type="GO" id="GO:0005737">
    <property type="term" value="C:cytoplasm"/>
    <property type="evidence" value="ECO:0007669"/>
    <property type="project" value="UniProtKB-SubCell"/>
</dbReference>
<dbReference type="SUPFAM" id="SSF51445">
    <property type="entry name" value="(Trans)glycosidases"/>
    <property type="match status" value="1"/>
</dbReference>
<evidence type="ECO:0000259" key="13">
    <source>
        <dbReference type="Pfam" id="PF06202"/>
    </source>
</evidence>
<evidence type="ECO:0000313" key="17">
    <source>
        <dbReference type="Proteomes" id="UP001152747"/>
    </source>
</evidence>
<dbReference type="InterPro" id="IPR008928">
    <property type="entry name" value="6-hairpin_glycosidase_sf"/>
</dbReference>
<keyword evidence="9" id="KW-0511">Multifunctional enzyme</keyword>
<evidence type="ECO:0000256" key="10">
    <source>
        <dbReference type="ARBA" id="ARBA00025780"/>
    </source>
</evidence>
<feature type="compositionally biased region" description="Acidic residues" evidence="12">
    <location>
        <begin position="1"/>
        <end position="18"/>
    </location>
</feature>
<evidence type="ECO:0000256" key="7">
    <source>
        <dbReference type="ARBA" id="ARBA00020723"/>
    </source>
</evidence>
<dbReference type="InterPro" id="IPR006421">
    <property type="entry name" value="Glycogen_debranch_met"/>
</dbReference>
<feature type="domain" description="Glycogen debranching enzyme glucanotransferase" evidence="14">
    <location>
        <begin position="169"/>
        <end position="601"/>
    </location>
</feature>
<dbReference type="Pfam" id="PF14702">
    <property type="entry name" value="hGDE_central"/>
    <property type="match status" value="1"/>
</dbReference>
<evidence type="ECO:0000256" key="4">
    <source>
        <dbReference type="ARBA" id="ARBA00004496"/>
    </source>
</evidence>
<proteinExistence type="inferred from homology"/>
<feature type="domain" description="Glycogen debranching enzyme central" evidence="15">
    <location>
        <begin position="741"/>
        <end position="999"/>
    </location>
</feature>
<dbReference type="Pfam" id="PF06202">
    <property type="entry name" value="GDE_C"/>
    <property type="match status" value="1"/>
</dbReference>
<keyword evidence="8" id="KW-0320">Glycogen biosynthesis</keyword>
<dbReference type="EMBL" id="CANHGI010000002">
    <property type="protein sequence ID" value="CAI5441641.1"/>
    <property type="molecule type" value="Genomic_DNA"/>
</dbReference>
<evidence type="ECO:0000256" key="8">
    <source>
        <dbReference type="ARBA" id="ARBA00023056"/>
    </source>
</evidence>
<sequence>MPTVEEGDANNDSIDEEQYGNPDKLSEKGREQIKEQVDTALSAGAEKAEVLVETDAIFIVCKMSQNNEVRIIVLEEGEHLESVIRKIEKGWIVRFKRGTSLLGKQVTVTTTMSPDEQLKWSEGSDHLAVYCEIQCNVAGSFKYSFSTDGKESGSGYFLIMPELKVNGKPLPLDGVVCQTYLTKLLEDLPSWKSRLQVAKESGYNMIHLTPIHELGISNSSYSISDHHSLNSTLDSPGHKATLKDVDTLVKEIEKEWNILTVQDVVWNHAAKNAKWILEHPESAYNCINSPHLRPAYVIDRIYHHFGKQIGEGVWENRGVPKIVDNIHHINNIEYLLRAEVLPKARLHEFFQIDIIKTKSHFENLIKNGPTKDPLDGETIEIIQDLKWRRFGSSVDFEKALRIYNQERGDASNENERIQKCVASFGEHLEKLNMKAGEESWNIILGGLNAVMGHISYERIADHGPKKGLVSPDSPLTTDYFLHLEPDSTWEEEEKLAYDEKKGQYLMVFNGWVMSSNPLNNFALPTSQVYLRRELVCWGDSVKLNYGEKQEDSPFLWNYMKEYTQQCAKIFHGLRIDNAHGTPIHVAEALLKSAREIRPDIYVFAELFTGSEYADNMFVNRLGISSLIREAQSAHDSHEQGRLVYRYGGDCVGAFIQRSTRLAPSSIAHGLFLDQSHDNPSPIRTRSVRDILPTAAMLSMASCAVGSNRGYDEFIRDHIHVVSEARPYSSWLKKEEVSLEKGIIRGRKILNDLHVWLAQNGYSQVFVDQMNSDIVGITRHNPITHETVVVVSHTSFNSFNYVHYPGGLKHIPIGGVLEKVLFEMKLNEISPNWDKENSEVLVGLSNYSLEVNQNVEINGSSNMFKVHGGNQGFIELTGFSSGSVIGFKIKPSDEAQQAIENIQNIIKVPNNKQEIELVNVLKKATLQQFNHILFSCESEEYSTIQQGGYDVPNFGKFVYCGLQGLIPILDKIRDNNDLGHPVCQNLRDGTWICDYIIGRLQKYQGLENLASIISEILKPLKHVPYYLRPAYFEAIISYIYGKAKNEVFGRMSPEIADSSSLYRWLAISTVSFVGDISGAGLAPISPKIELEDKKASSLAAGLPHFAVGIWRNWGRDTFIALPGCLLSTGRFKDARNIILAFAGSLRHGLIPNLLAEGIGARYNCRDAVWFWLVSIVKYVELAPNGQEILKDTVRRIYPTDDAVYGDLDLEQPLIDTIYEALDKHFSGISYRERNAGNQIDEHMKDEGFNIKVDVDRETGFICGGNRWNCGTWMDKMGSSEKAGNRGEPATPRDGAPVEIQSLAYKLLISLDDWNRRGFIQRNSVSSDETWTWLNWAQKIKENFEKHFFVDENDSNKYVNRRNIVKDTVGSTFGYTDYQLRCNFAIALAISPDLLDAQKAWKALDSAEVLLGPLGIKTLDPIDWAYNGYYNNDDDGTDKKIAKGWNYHQGPEWVWVAGFYLLARLSIGERIGGEKLEYAVKQVQSRLGNAYKHIIDSPWRSLPELTNANGDYCNASCPAQAWSVGCLIEACSKLNNIAQI</sequence>
<protein>
    <recommendedName>
        <fullName evidence="7">Glycogen debranching enzyme</fullName>
        <ecNumber evidence="5">2.4.1.25</ecNumber>
        <ecNumber evidence="6">3.2.1.33</ecNumber>
    </recommendedName>
    <alternativeName>
        <fullName evidence="11">Glycogen debrancher</fullName>
    </alternativeName>
</protein>
<dbReference type="EC" id="3.2.1.33" evidence="6"/>
<dbReference type="InterPro" id="IPR010401">
    <property type="entry name" value="AGL/Gdb1"/>
</dbReference>
<dbReference type="GO" id="GO:0004135">
    <property type="term" value="F:amylo-alpha-1,6-glucosidase activity"/>
    <property type="evidence" value="ECO:0007669"/>
    <property type="project" value="UniProtKB-EC"/>
</dbReference>